<dbReference type="SMART" id="SM00863">
    <property type="entry name" value="tRNA_SAD"/>
    <property type="match status" value="1"/>
</dbReference>
<dbReference type="Pfam" id="PF07973">
    <property type="entry name" value="tRNA_SAD"/>
    <property type="match status" value="1"/>
</dbReference>
<evidence type="ECO:0000313" key="7">
    <source>
        <dbReference type="EMBL" id="RDW64576.1"/>
    </source>
</evidence>
<dbReference type="Gene3D" id="3.30.980.10">
    <property type="entry name" value="Threonyl-trna Synthetase, Chain A, domain 2"/>
    <property type="match status" value="1"/>
</dbReference>
<dbReference type="OrthoDB" id="288942at2759"/>
<comment type="similarity">
    <text evidence="2">Belongs to the class-II aminoacyl-tRNA synthetase family. Alax-L subfamily.</text>
</comment>
<proteinExistence type="inferred from homology"/>
<dbReference type="InterPro" id="IPR018306">
    <property type="entry name" value="Phage_T5_Orf172_DNA-bd"/>
</dbReference>
<keyword evidence="4" id="KW-0862">Zinc</keyword>
<keyword evidence="3" id="KW-0479">Metal-binding</keyword>
<dbReference type="Proteomes" id="UP000256645">
    <property type="component" value="Unassembled WGS sequence"/>
</dbReference>
<evidence type="ECO:0000313" key="8">
    <source>
        <dbReference type="Proteomes" id="UP000256645"/>
    </source>
</evidence>
<dbReference type="EMBL" id="PDLM01000012">
    <property type="protein sequence ID" value="RDW64576.1"/>
    <property type="molecule type" value="Genomic_DNA"/>
</dbReference>
<dbReference type="InterPro" id="IPR012947">
    <property type="entry name" value="tRNA_SAD"/>
</dbReference>
<evidence type="ECO:0000256" key="3">
    <source>
        <dbReference type="ARBA" id="ARBA00022723"/>
    </source>
</evidence>
<gene>
    <name evidence="7" type="ORF">BP6252_10227</name>
</gene>
<accession>A0A3D8QRX2</accession>
<organism evidence="7 8">
    <name type="scientific">Coleophoma cylindrospora</name>
    <dbReference type="NCBI Taxonomy" id="1849047"/>
    <lineage>
        <taxon>Eukaryota</taxon>
        <taxon>Fungi</taxon>
        <taxon>Dikarya</taxon>
        <taxon>Ascomycota</taxon>
        <taxon>Pezizomycotina</taxon>
        <taxon>Leotiomycetes</taxon>
        <taxon>Helotiales</taxon>
        <taxon>Dermateaceae</taxon>
        <taxon>Coleophoma</taxon>
    </lineage>
</organism>
<name>A0A3D8QRX2_9HELO</name>
<evidence type="ECO:0000259" key="6">
    <source>
        <dbReference type="SMART" id="SM00863"/>
    </source>
</evidence>
<dbReference type="GO" id="GO:0043039">
    <property type="term" value="P:tRNA aminoacylation"/>
    <property type="evidence" value="ECO:0007669"/>
    <property type="project" value="InterPro"/>
</dbReference>
<sequence length="896" mass="99431">MEDSRLEERVVQQTPPTASLPIRTRRHAPGMSTSPLPSFQSSSSSGSIYSSRSMSSTDFWDDKIDNNPKFSGSSPNTPPSLEGGLLGQDGSMTPPSPIPKNISRYKRRPTIPTQVFGSKFTPEHTKFIEGNFAEADSISQSSLGAEESSEQDSKSQPKDETTNNEAQSESAVEFSESHQPSQYLVVDHIEDSKNTSKSKPKASKRRKSSNPPVSNPPVSNPPVSNPPVSNPPVSNPPVSNPPVFTPVFAPFHEKPIDVNHKLHALFGGKGKKVQKKRKPLSSGAQPAEQRYGYIYMYEFENCNGFIKIGVTKREPSERKKEWLGKCKLLILPIEDPNDKPFFHYALVEKIIQIELWEQRRKYKCGKCHKSHKDPPHSITNPDRRKLEKDVSHGEWYEISHETALEVVDKWRQWVAPDKTEKKPVDTPKMSLATVLELALESWYSLAVTTPYVTANIIQPFNKKYSSEPFPHLSERRKLPVMAEAVNAMSCERKVVGALACQYNTYLTELTTTVFSCEKNATKKAPKDEAYEIQLHDTILFPEGGGQPWDHGTLTFKSEDGQAQITPIRKVLRRKLEAIHYSASPIAADTEVGVQLDFSRRFDHAQQHSGQHLLSAVLDHDDISTLAWSMGPEIVYVEVARLPKDLGEIERKCNQYIRNNLPISVTETQVVPDTLPADYDASAGVVRVVSIGGIDANPCCGTHVKSTAELNSLSILYTSTVPNRGTFRIHFVSGNRCQKLLSHVYKNSREIAATLSSGIDEIPQKVVLMQNLLKDTMKREKNLRNELVAIEAEKLTASLKANGKAFLHRNTADFDFLNATLSVLPPLLGNLIVLVSSNEEGGCLIVTGEEVQVKDASAKIKSAIPSIKGGGKPTKFQGKAAKLTPKDIDFLKSLIDE</sequence>
<comment type="cofactor">
    <cofactor evidence="1">
        <name>Zn(2+)</name>
        <dbReference type="ChEBI" id="CHEBI:29105"/>
    </cofactor>
</comment>
<evidence type="ECO:0000256" key="2">
    <source>
        <dbReference type="ARBA" id="ARBA00008429"/>
    </source>
</evidence>
<dbReference type="GO" id="GO:0004812">
    <property type="term" value="F:aminoacyl-tRNA ligase activity"/>
    <property type="evidence" value="ECO:0007669"/>
    <property type="project" value="InterPro"/>
</dbReference>
<feature type="compositionally biased region" description="Basic and acidic residues" evidence="5">
    <location>
        <begin position="151"/>
        <end position="161"/>
    </location>
</feature>
<comment type="caution">
    <text evidence="7">The sequence shown here is derived from an EMBL/GenBank/DDBJ whole genome shotgun (WGS) entry which is preliminary data.</text>
</comment>
<feature type="region of interest" description="Disordered" evidence="5">
    <location>
        <begin position="1"/>
        <end position="237"/>
    </location>
</feature>
<dbReference type="GO" id="GO:0005524">
    <property type="term" value="F:ATP binding"/>
    <property type="evidence" value="ECO:0007669"/>
    <property type="project" value="InterPro"/>
</dbReference>
<keyword evidence="8" id="KW-1185">Reference proteome</keyword>
<dbReference type="STRING" id="1849047.A0A3D8QRX2"/>
<evidence type="ECO:0000256" key="5">
    <source>
        <dbReference type="SAM" id="MobiDB-lite"/>
    </source>
</evidence>
<dbReference type="InterPro" id="IPR018163">
    <property type="entry name" value="Thr/Ala-tRNA-synth_IIc_edit"/>
</dbReference>
<feature type="domain" description="Threonyl/alanyl tRNA synthetase SAD" evidence="6">
    <location>
        <begin position="685"/>
        <end position="729"/>
    </location>
</feature>
<evidence type="ECO:0000256" key="1">
    <source>
        <dbReference type="ARBA" id="ARBA00001947"/>
    </source>
</evidence>
<protein>
    <recommendedName>
        <fullName evidence="6">Threonyl/alanyl tRNA synthetase SAD domain-containing protein</fullName>
    </recommendedName>
</protein>
<evidence type="ECO:0000256" key="4">
    <source>
        <dbReference type="ARBA" id="ARBA00022833"/>
    </source>
</evidence>
<dbReference type="GO" id="GO:0046872">
    <property type="term" value="F:metal ion binding"/>
    <property type="evidence" value="ECO:0007669"/>
    <property type="project" value="UniProtKB-KW"/>
</dbReference>
<feature type="compositionally biased region" description="Low complexity" evidence="5">
    <location>
        <begin position="32"/>
        <end position="56"/>
    </location>
</feature>
<dbReference type="Gene3D" id="2.40.30.130">
    <property type="match status" value="1"/>
</dbReference>
<dbReference type="InterPro" id="IPR051335">
    <property type="entry name" value="Alanyl-tRNA_Editing_Enzymes"/>
</dbReference>
<feature type="compositionally biased region" description="Basic and acidic residues" evidence="5">
    <location>
        <begin position="1"/>
        <end position="10"/>
    </location>
</feature>
<dbReference type="PANTHER" id="PTHR43462">
    <property type="entry name" value="ALANYL-TRNA EDITING PROTEIN"/>
    <property type="match status" value="1"/>
</dbReference>
<dbReference type="AlphaFoldDB" id="A0A3D8QRX2"/>
<feature type="compositionally biased region" description="Pro residues" evidence="5">
    <location>
        <begin position="213"/>
        <end position="237"/>
    </location>
</feature>
<dbReference type="SUPFAM" id="SSF50447">
    <property type="entry name" value="Translation proteins"/>
    <property type="match status" value="1"/>
</dbReference>
<dbReference type="PANTHER" id="PTHR43462:SF1">
    <property type="entry name" value="ALANYL-TRNA EDITING PROTEIN AARSD1"/>
    <property type="match status" value="1"/>
</dbReference>
<dbReference type="InterPro" id="IPR009000">
    <property type="entry name" value="Transl_B-barrel_sf"/>
</dbReference>
<dbReference type="SUPFAM" id="SSF55186">
    <property type="entry name" value="ThrRS/AlaRS common domain"/>
    <property type="match status" value="1"/>
</dbReference>
<reference evidence="7 8" key="1">
    <citation type="journal article" date="2018" name="IMA Fungus">
        <title>IMA Genome-F 9: Draft genome sequence of Annulohypoxylon stygium, Aspergillus mulundensis, Berkeleyomyces basicola (syn. Thielaviopsis basicola), Ceratocystis smalleyi, two Cercospora beticola strains, Coleophoma cylindrospora, Fusarium fracticaudum, Phialophora cf. hyalina, and Morchella septimelata.</title>
        <authorList>
            <person name="Wingfield B.D."/>
            <person name="Bills G.F."/>
            <person name="Dong Y."/>
            <person name="Huang W."/>
            <person name="Nel W.J."/>
            <person name="Swalarsk-Parry B.S."/>
            <person name="Vaghefi N."/>
            <person name="Wilken P.M."/>
            <person name="An Z."/>
            <person name="de Beer Z.W."/>
            <person name="De Vos L."/>
            <person name="Chen L."/>
            <person name="Duong T.A."/>
            <person name="Gao Y."/>
            <person name="Hammerbacher A."/>
            <person name="Kikkert J.R."/>
            <person name="Li Y."/>
            <person name="Li H."/>
            <person name="Li K."/>
            <person name="Li Q."/>
            <person name="Liu X."/>
            <person name="Ma X."/>
            <person name="Naidoo K."/>
            <person name="Pethybridge S.J."/>
            <person name="Sun J."/>
            <person name="Steenkamp E.T."/>
            <person name="van der Nest M.A."/>
            <person name="van Wyk S."/>
            <person name="Wingfield M.J."/>
            <person name="Xiong C."/>
            <person name="Yue Q."/>
            <person name="Zhang X."/>
        </authorList>
    </citation>
    <scope>NUCLEOTIDE SEQUENCE [LARGE SCALE GENOMIC DNA]</scope>
    <source>
        <strain evidence="7 8">BP6252</strain>
    </source>
</reference>
<dbReference type="Pfam" id="PF10544">
    <property type="entry name" value="T5orf172"/>
    <property type="match status" value="1"/>
</dbReference>
<dbReference type="GO" id="GO:0002196">
    <property type="term" value="F:Ser-tRNA(Ala) deacylase activity"/>
    <property type="evidence" value="ECO:0007669"/>
    <property type="project" value="TreeGrafter"/>
</dbReference>
<feature type="compositionally biased region" description="Basic residues" evidence="5">
    <location>
        <begin position="196"/>
        <end position="208"/>
    </location>
</feature>